<evidence type="ECO:0000259" key="2">
    <source>
        <dbReference type="PROSITE" id="PS50894"/>
    </source>
</evidence>
<dbReference type="SUPFAM" id="SSF47226">
    <property type="entry name" value="Histidine-containing phosphotransfer domain, HPT domain"/>
    <property type="match status" value="1"/>
</dbReference>
<dbReference type="CDD" id="cd00088">
    <property type="entry name" value="HPT"/>
    <property type="match status" value="1"/>
</dbReference>
<proteinExistence type="predicted"/>
<dbReference type="Proteomes" id="UP000037392">
    <property type="component" value="Unassembled WGS sequence"/>
</dbReference>
<accession>A0A0J9BYD3</accession>
<name>A0A0J9BYD3_9FIRM</name>
<dbReference type="GO" id="GO:0000160">
    <property type="term" value="P:phosphorelay signal transduction system"/>
    <property type="evidence" value="ECO:0007669"/>
    <property type="project" value="InterPro"/>
</dbReference>
<feature type="domain" description="HPt" evidence="2">
    <location>
        <begin position="23"/>
        <end position="120"/>
    </location>
</feature>
<dbReference type="InterPro" id="IPR008207">
    <property type="entry name" value="Sig_transdc_His_kin_Hpt_dom"/>
</dbReference>
<keyword evidence="1" id="KW-0597">Phosphoprotein</keyword>
<dbReference type="GeneID" id="93162736"/>
<sequence>MGGFREMFEAYGADYHSTMARFMGNEAMYIKFLDMLFKDDNLEKLGEALEKQDYEEAFSAAHTLKGVVGNMGLTPLFHAVCAVVEPLRAGTASVDYGALYQIVQTEFFRVDELRARLKEGR</sequence>
<dbReference type="Pfam" id="PF01627">
    <property type="entry name" value="Hpt"/>
    <property type="match status" value="1"/>
</dbReference>
<organism evidence="3 4">
    <name type="scientific">[Clostridium] citroniae WAL-19142</name>
    <dbReference type="NCBI Taxonomy" id="742734"/>
    <lineage>
        <taxon>Bacteria</taxon>
        <taxon>Bacillati</taxon>
        <taxon>Bacillota</taxon>
        <taxon>Clostridia</taxon>
        <taxon>Lachnospirales</taxon>
        <taxon>Lachnospiraceae</taxon>
        <taxon>Enterocloster</taxon>
    </lineage>
</organism>
<dbReference type="Gene3D" id="1.20.120.160">
    <property type="entry name" value="HPT domain"/>
    <property type="match status" value="1"/>
</dbReference>
<feature type="modified residue" description="Phosphohistidine" evidence="1">
    <location>
        <position position="62"/>
    </location>
</feature>
<dbReference type="PATRIC" id="fig|742734.4.peg.4112"/>
<dbReference type="RefSeq" id="WP_007864448.1">
    <property type="nucleotide sequence ID" value="NZ_KQ235880.1"/>
</dbReference>
<comment type="caution">
    <text evidence="3">The sequence shown here is derived from an EMBL/GenBank/DDBJ whole genome shotgun (WGS) entry which is preliminary data.</text>
</comment>
<reference evidence="3 4" key="1">
    <citation type="submission" date="2011-04" db="EMBL/GenBank/DDBJ databases">
        <title>The Genome Sequence of Clostridium citroniae WAL-19142.</title>
        <authorList>
            <consortium name="The Broad Institute Genome Sequencing Platform"/>
            <person name="Earl A."/>
            <person name="Ward D."/>
            <person name="Feldgarden M."/>
            <person name="Gevers D."/>
            <person name="Warren Y.A."/>
            <person name="Tyrrell K.L."/>
            <person name="Citron D.M."/>
            <person name="Goldstein E.J."/>
            <person name="Daigneault M."/>
            <person name="Allen-Vercoe E."/>
            <person name="Young S.K."/>
            <person name="Zeng Q."/>
            <person name="Gargeya S."/>
            <person name="Fitzgerald M."/>
            <person name="Haas B."/>
            <person name="Abouelleil A."/>
            <person name="Alvarado L."/>
            <person name="Arachchi H.M."/>
            <person name="Berlin A."/>
            <person name="Brown A."/>
            <person name="Chapman S.B."/>
            <person name="Chen Z."/>
            <person name="Dunbar C."/>
            <person name="Freedman E."/>
            <person name="Gearin G."/>
            <person name="Gellesch M."/>
            <person name="Goldberg J."/>
            <person name="Griggs A."/>
            <person name="Gujja S."/>
            <person name="Heilman E.R."/>
            <person name="Heiman D."/>
            <person name="Howarth C."/>
            <person name="Larson L."/>
            <person name="Lui A."/>
            <person name="MacDonald P.J."/>
            <person name="Mehta T."/>
            <person name="Montmayeur A."/>
            <person name="Murphy C."/>
            <person name="Neiman D."/>
            <person name="Pearson M."/>
            <person name="Priest M."/>
            <person name="Roberts A."/>
            <person name="Saif S."/>
            <person name="Shea T."/>
            <person name="Shenoy N."/>
            <person name="Sisk P."/>
            <person name="Stolte C."/>
            <person name="Sykes S."/>
            <person name="White J."/>
            <person name="Yandava C."/>
            <person name="Wortman J."/>
            <person name="Nusbaum C."/>
            <person name="Birren B."/>
        </authorList>
    </citation>
    <scope>NUCLEOTIDE SEQUENCE [LARGE SCALE GENOMIC DNA]</scope>
    <source>
        <strain evidence="3 4">WAL-19142</strain>
    </source>
</reference>
<dbReference type="AlphaFoldDB" id="A0A0J9BYD3"/>
<dbReference type="OrthoDB" id="1669200at2"/>
<gene>
    <name evidence="3" type="ORF">HMPREF9470_03834</name>
</gene>
<dbReference type="EMBL" id="ADLK01000028">
    <property type="protein sequence ID" value="KMW17181.1"/>
    <property type="molecule type" value="Genomic_DNA"/>
</dbReference>
<evidence type="ECO:0000313" key="3">
    <source>
        <dbReference type="EMBL" id="KMW17181.1"/>
    </source>
</evidence>
<evidence type="ECO:0000256" key="1">
    <source>
        <dbReference type="PROSITE-ProRule" id="PRU00110"/>
    </source>
</evidence>
<evidence type="ECO:0000313" key="4">
    <source>
        <dbReference type="Proteomes" id="UP000037392"/>
    </source>
</evidence>
<protein>
    <recommendedName>
        <fullName evidence="2">HPt domain-containing protein</fullName>
    </recommendedName>
</protein>
<dbReference type="PROSITE" id="PS50894">
    <property type="entry name" value="HPT"/>
    <property type="match status" value="1"/>
</dbReference>
<dbReference type="InterPro" id="IPR036641">
    <property type="entry name" value="HPT_dom_sf"/>
</dbReference>